<dbReference type="EMBL" id="CAJOAX010001007">
    <property type="protein sequence ID" value="CAF3675963.1"/>
    <property type="molecule type" value="Genomic_DNA"/>
</dbReference>
<comment type="caution">
    <text evidence="4">The sequence shown here is derived from an EMBL/GenBank/DDBJ whole genome shotgun (WGS) entry which is preliminary data.</text>
</comment>
<feature type="compositionally biased region" description="Acidic residues" evidence="3">
    <location>
        <begin position="364"/>
        <end position="374"/>
    </location>
</feature>
<dbReference type="GO" id="GO:0005634">
    <property type="term" value="C:nucleus"/>
    <property type="evidence" value="ECO:0007669"/>
    <property type="project" value="TreeGrafter"/>
</dbReference>
<gene>
    <name evidence="5" type="ORF">OTI717_LOCUS10892</name>
    <name evidence="4" type="ORF">RFH988_LOCUS18892</name>
</gene>
<feature type="region of interest" description="Disordered" evidence="3">
    <location>
        <begin position="39"/>
        <end position="64"/>
    </location>
</feature>
<dbReference type="OrthoDB" id="422106at2759"/>
<dbReference type="Proteomes" id="UP000663823">
    <property type="component" value="Unassembled WGS sequence"/>
</dbReference>
<organism evidence="4 6">
    <name type="scientific">Rotaria sordida</name>
    <dbReference type="NCBI Taxonomy" id="392033"/>
    <lineage>
        <taxon>Eukaryota</taxon>
        <taxon>Metazoa</taxon>
        <taxon>Spiralia</taxon>
        <taxon>Gnathifera</taxon>
        <taxon>Rotifera</taxon>
        <taxon>Eurotatoria</taxon>
        <taxon>Bdelloidea</taxon>
        <taxon>Philodinida</taxon>
        <taxon>Philodinidae</taxon>
        <taxon>Rotaria</taxon>
    </lineage>
</organism>
<proteinExistence type="inferred from homology"/>
<dbReference type="AlphaFoldDB" id="A0A814NKH0"/>
<evidence type="ECO:0000313" key="6">
    <source>
        <dbReference type="Proteomes" id="UP000663882"/>
    </source>
</evidence>
<feature type="compositionally biased region" description="Basic and acidic residues" evidence="3">
    <location>
        <begin position="421"/>
        <end position="436"/>
    </location>
</feature>
<feature type="region of interest" description="Disordered" evidence="3">
    <location>
        <begin position="333"/>
        <end position="454"/>
    </location>
</feature>
<dbReference type="PANTHER" id="PTHR16291:SF0">
    <property type="entry name" value="NUCLEAR CAP-BINDING PROTEIN SUBUNIT 3"/>
    <property type="match status" value="1"/>
</dbReference>
<dbReference type="Proteomes" id="UP000663882">
    <property type="component" value="Unassembled WGS sequence"/>
</dbReference>
<accession>A0A814NKH0</accession>
<evidence type="ECO:0000256" key="3">
    <source>
        <dbReference type="SAM" id="MobiDB-lite"/>
    </source>
</evidence>
<comment type="similarity">
    <text evidence="1">Belongs to the NCBP3 family.</text>
</comment>
<dbReference type="InterPro" id="IPR019416">
    <property type="entry name" value="NCBP3"/>
</dbReference>
<name>A0A814NKH0_9BILA</name>
<evidence type="ECO:0000256" key="1">
    <source>
        <dbReference type="ARBA" id="ARBA00006069"/>
    </source>
</evidence>
<dbReference type="PANTHER" id="PTHR16291">
    <property type="entry name" value="NUCLEAR CAP-BINDING PROTEIN SUBUNIT 3"/>
    <property type="match status" value="1"/>
</dbReference>
<protein>
    <recommendedName>
        <fullName evidence="2">Nuclear cap-binding protein subunit 3</fullName>
    </recommendedName>
</protein>
<dbReference type="GO" id="GO:0003729">
    <property type="term" value="F:mRNA binding"/>
    <property type="evidence" value="ECO:0007669"/>
    <property type="project" value="InterPro"/>
</dbReference>
<feature type="compositionally biased region" description="Low complexity" evidence="3">
    <location>
        <begin position="333"/>
        <end position="343"/>
    </location>
</feature>
<dbReference type="EMBL" id="CAJNOO010001084">
    <property type="protein sequence ID" value="CAF1092731.1"/>
    <property type="molecule type" value="Genomic_DNA"/>
</dbReference>
<sequence>MSVDIVVASQLAPYDDEEEILLMDTDATNLQVEEQLINTTTNDVSQEKQEENNDNNKTEKEEDKMPSFLVIEKLKVYIRDGPNSHHVETISANEKYYELPTAEQLASIKLTEEEINDVWQSLNLTKEDFRTSLSPSGTSRPESLYVRGVNNMGTQEILNCFEDFQPIGIEWICDHSCNVFWYDTLTPIHLLATMSTPGPCISHRRPVNYDHSMRLSKRKLSSLTSTNSKNDSTDVALPPGNWREGNFPLVNKPESTIKLYLRYTTLDDRKTRGAENQSEYYRQYGNPNYNNMTGLISRSKKRALNAMKSNRFRDFTVVKSNDLTSTSGSIVEEIPTTTTTSEENTTDAKVKFTVVLPPKKTSPNEEDEDNDDEEEHRSKRQRRRSWDKDDDDYDDRQHKEKPHFTVTIDPASKHTKYSRNKTNESSKSNKDNDDRLTSVTDARQILERKRRNRR</sequence>
<evidence type="ECO:0000313" key="4">
    <source>
        <dbReference type="EMBL" id="CAF1092731.1"/>
    </source>
</evidence>
<feature type="compositionally biased region" description="Basic and acidic residues" evidence="3">
    <location>
        <begin position="45"/>
        <end position="64"/>
    </location>
</feature>
<evidence type="ECO:0000256" key="2">
    <source>
        <dbReference type="ARBA" id="ARBA00019876"/>
    </source>
</evidence>
<dbReference type="GO" id="GO:0000340">
    <property type="term" value="F:RNA 7-methylguanosine cap binding"/>
    <property type="evidence" value="ECO:0007669"/>
    <property type="project" value="InterPro"/>
</dbReference>
<reference evidence="4" key="1">
    <citation type="submission" date="2021-02" db="EMBL/GenBank/DDBJ databases">
        <authorList>
            <person name="Nowell W R."/>
        </authorList>
    </citation>
    <scope>NUCLEOTIDE SEQUENCE</scope>
</reference>
<dbReference type="Pfam" id="PF10309">
    <property type="entry name" value="NCBP3"/>
    <property type="match status" value="1"/>
</dbReference>
<evidence type="ECO:0000313" key="5">
    <source>
        <dbReference type="EMBL" id="CAF3675963.1"/>
    </source>
</evidence>